<keyword evidence="3" id="KW-1185">Reference proteome</keyword>
<accession>A0A949JE57</accession>
<gene>
    <name evidence="2" type="ORF">JGS22_004000</name>
</gene>
<evidence type="ECO:0000313" key="3">
    <source>
        <dbReference type="Proteomes" id="UP000694501"/>
    </source>
</evidence>
<keyword evidence="1" id="KW-0472">Membrane</keyword>
<name>A0A949JE57_9ACTN</name>
<protein>
    <submittedName>
        <fullName evidence="2">Uncharacterized protein</fullName>
    </submittedName>
</protein>
<evidence type="ECO:0000313" key="2">
    <source>
        <dbReference type="EMBL" id="MBU7596819.1"/>
    </source>
</evidence>
<dbReference type="EMBL" id="JAELVF020000001">
    <property type="protein sequence ID" value="MBU7596819.1"/>
    <property type="molecule type" value="Genomic_DNA"/>
</dbReference>
<reference evidence="2" key="1">
    <citation type="submission" date="2021-06" db="EMBL/GenBank/DDBJ databases">
        <title>Sequencing of actinobacteria type strains.</title>
        <authorList>
            <person name="Nguyen G.-S."/>
            <person name="Wentzel A."/>
        </authorList>
    </citation>
    <scope>NUCLEOTIDE SEQUENCE</scope>
    <source>
        <strain evidence="2">P38-E01</strain>
    </source>
</reference>
<feature type="transmembrane region" description="Helical" evidence="1">
    <location>
        <begin position="40"/>
        <end position="60"/>
    </location>
</feature>
<dbReference type="Proteomes" id="UP000694501">
    <property type="component" value="Unassembled WGS sequence"/>
</dbReference>
<keyword evidence="1" id="KW-1133">Transmembrane helix</keyword>
<dbReference type="AlphaFoldDB" id="A0A949JE57"/>
<evidence type="ECO:0000256" key="1">
    <source>
        <dbReference type="SAM" id="Phobius"/>
    </source>
</evidence>
<proteinExistence type="predicted"/>
<keyword evidence="1" id="KW-0812">Transmembrane</keyword>
<comment type="caution">
    <text evidence="2">The sequence shown here is derived from an EMBL/GenBank/DDBJ whole genome shotgun (WGS) entry which is preliminary data.</text>
</comment>
<sequence>MSRTTSHSRFDPAKLLLGLALLAVAGGLLMRTLGEWDLSYALLILAVPAALLLSGLVAAADRVLRVRRGRSNELR</sequence>
<organism evidence="2 3">
    <name type="scientific">Streptomyces tardus</name>
    <dbReference type="NCBI Taxonomy" id="2780544"/>
    <lineage>
        <taxon>Bacteria</taxon>
        <taxon>Bacillati</taxon>
        <taxon>Actinomycetota</taxon>
        <taxon>Actinomycetes</taxon>
        <taxon>Kitasatosporales</taxon>
        <taxon>Streptomycetaceae</taxon>
        <taxon>Streptomyces</taxon>
    </lineage>
</organism>
<dbReference type="RefSeq" id="WP_211039240.1">
    <property type="nucleotide sequence ID" value="NZ_JAELVF020000001.1"/>
</dbReference>